<name>A0ABT9ACW0_9BACT</name>
<dbReference type="RefSeq" id="WP_305011693.1">
    <property type="nucleotide sequence ID" value="NZ_JAUQSX010000005.1"/>
</dbReference>
<organism evidence="1 2">
    <name type="scientific">Hymenobacter mellowenesis</name>
    <dbReference type="NCBI Taxonomy" id="3063995"/>
    <lineage>
        <taxon>Bacteria</taxon>
        <taxon>Pseudomonadati</taxon>
        <taxon>Bacteroidota</taxon>
        <taxon>Cytophagia</taxon>
        <taxon>Cytophagales</taxon>
        <taxon>Hymenobacteraceae</taxon>
        <taxon>Hymenobacter</taxon>
    </lineage>
</organism>
<evidence type="ECO:0000313" key="2">
    <source>
        <dbReference type="Proteomes" id="UP001167796"/>
    </source>
</evidence>
<sequence length="117" mass="13637">MFPSFPFAVLFTDDSERPYQLIAKFDDPELASYKALFDRYSLSDYRVSLVDTTILIVKKQASSLLDYLEFDEEGYWLDMSIEHEPVLPLFISAVCPIFQDLILLETYVRQVADEHKV</sequence>
<accession>A0ABT9ACW0</accession>
<evidence type="ECO:0008006" key="3">
    <source>
        <dbReference type="Google" id="ProtNLM"/>
    </source>
</evidence>
<protein>
    <recommendedName>
        <fullName evidence="3">DUF4174 domain-containing protein</fullName>
    </recommendedName>
</protein>
<keyword evidence="2" id="KW-1185">Reference proteome</keyword>
<proteinExistence type="predicted"/>
<evidence type="ECO:0000313" key="1">
    <source>
        <dbReference type="EMBL" id="MDO7847010.1"/>
    </source>
</evidence>
<gene>
    <name evidence="1" type="ORF">Q5H92_11625</name>
</gene>
<dbReference type="EMBL" id="JAUQSX010000005">
    <property type="protein sequence ID" value="MDO7847010.1"/>
    <property type="molecule type" value="Genomic_DNA"/>
</dbReference>
<reference evidence="1" key="1">
    <citation type="submission" date="2023-07" db="EMBL/GenBank/DDBJ databases">
        <authorList>
            <person name="Kim M.K."/>
        </authorList>
    </citation>
    <scope>NUCLEOTIDE SEQUENCE</scope>
    <source>
        <strain evidence="1">M29</strain>
    </source>
</reference>
<comment type="caution">
    <text evidence="1">The sequence shown here is derived from an EMBL/GenBank/DDBJ whole genome shotgun (WGS) entry which is preliminary data.</text>
</comment>
<dbReference type="Proteomes" id="UP001167796">
    <property type="component" value="Unassembled WGS sequence"/>
</dbReference>